<organism evidence="4 5">
    <name type="scientific">Ficus carica</name>
    <name type="common">Common fig</name>
    <dbReference type="NCBI Taxonomy" id="3494"/>
    <lineage>
        <taxon>Eukaryota</taxon>
        <taxon>Viridiplantae</taxon>
        <taxon>Streptophyta</taxon>
        <taxon>Embryophyta</taxon>
        <taxon>Tracheophyta</taxon>
        <taxon>Spermatophyta</taxon>
        <taxon>Magnoliopsida</taxon>
        <taxon>eudicotyledons</taxon>
        <taxon>Gunneridae</taxon>
        <taxon>Pentapetalae</taxon>
        <taxon>rosids</taxon>
        <taxon>fabids</taxon>
        <taxon>Rosales</taxon>
        <taxon>Moraceae</taxon>
        <taxon>Ficeae</taxon>
        <taxon>Ficus</taxon>
    </lineage>
</organism>
<keyword evidence="5" id="KW-1185">Reference proteome</keyword>
<evidence type="ECO:0000313" key="4">
    <source>
        <dbReference type="EMBL" id="GMN27376.1"/>
    </source>
</evidence>
<dbReference type="EMBL" id="BTGU01000002">
    <property type="protein sequence ID" value="GMN27376.1"/>
    <property type="molecule type" value="Genomic_DNA"/>
</dbReference>
<evidence type="ECO:0000256" key="1">
    <source>
        <dbReference type="ARBA" id="ARBA00022821"/>
    </source>
</evidence>
<dbReference type="Gene3D" id="3.80.10.10">
    <property type="entry name" value="Ribonuclease Inhibitor"/>
    <property type="match status" value="1"/>
</dbReference>
<dbReference type="InterPro" id="IPR057135">
    <property type="entry name" value="At4g27190-like_LRR"/>
</dbReference>
<feature type="domain" description="Disease resistance protein At4g27190-like leucine-rich repeats" evidence="3">
    <location>
        <begin position="116"/>
        <end position="200"/>
    </location>
</feature>
<dbReference type="Proteomes" id="UP001187192">
    <property type="component" value="Unassembled WGS sequence"/>
</dbReference>
<dbReference type="SUPFAM" id="SSF52047">
    <property type="entry name" value="RNI-like"/>
    <property type="match status" value="1"/>
</dbReference>
<dbReference type="InterPro" id="IPR050905">
    <property type="entry name" value="Plant_NBS-LRR"/>
</dbReference>
<accession>A0AA87ZHB5</accession>
<dbReference type="PANTHER" id="PTHR33463:SF209">
    <property type="entry name" value="DISEASE RESISTANCE PROTEIN RPS2-LIKE"/>
    <property type="match status" value="1"/>
</dbReference>
<sequence>MSCNNVKYLLSFTLRLEQLKEQNVSYSEDMEQIVTKAVVEDHGRLKNLISFPKLEYLELRSLPKLKRFCEGDCLKYPSLLNLQIWRGSKFGTFIPNSQSTEPMLQAVDEERPLFNEKVVFIKLQELTIYGCNSLFSVWALATFECLQQLKKLRIEWCDLIEEVLIVIEEAGDAEERESKKISFPKLESLELRDLPNLKRTFIAKSTPSTSTTVEEVEERRMAQEILFNSKGSTGGISGADGGDELLGWSSID</sequence>
<dbReference type="InterPro" id="IPR032675">
    <property type="entry name" value="LRR_dom_sf"/>
</dbReference>
<dbReference type="Pfam" id="PF23247">
    <property type="entry name" value="LRR_RPS2"/>
    <property type="match status" value="1"/>
</dbReference>
<gene>
    <name evidence="4" type="ORF">TIFTF001_001626</name>
</gene>
<reference evidence="4" key="1">
    <citation type="submission" date="2023-07" db="EMBL/GenBank/DDBJ databases">
        <title>draft genome sequence of fig (Ficus carica).</title>
        <authorList>
            <person name="Takahashi T."/>
            <person name="Nishimura K."/>
        </authorList>
    </citation>
    <scope>NUCLEOTIDE SEQUENCE</scope>
</reference>
<evidence type="ECO:0000256" key="2">
    <source>
        <dbReference type="SAM" id="MobiDB-lite"/>
    </source>
</evidence>
<keyword evidence="1" id="KW-0611">Plant defense</keyword>
<evidence type="ECO:0000313" key="5">
    <source>
        <dbReference type="Proteomes" id="UP001187192"/>
    </source>
</evidence>
<comment type="caution">
    <text evidence="4">The sequence shown here is derived from an EMBL/GenBank/DDBJ whole genome shotgun (WGS) entry which is preliminary data.</text>
</comment>
<evidence type="ECO:0000259" key="3">
    <source>
        <dbReference type="Pfam" id="PF23247"/>
    </source>
</evidence>
<name>A0AA87ZHB5_FICCA</name>
<protein>
    <recommendedName>
        <fullName evidence="3">Disease resistance protein At4g27190-like leucine-rich repeats domain-containing protein</fullName>
    </recommendedName>
</protein>
<dbReference type="AlphaFoldDB" id="A0AA87ZHB5"/>
<feature type="region of interest" description="Disordered" evidence="2">
    <location>
        <begin position="229"/>
        <end position="252"/>
    </location>
</feature>
<proteinExistence type="predicted"/>
<dbReference type="PANTHER" id="PTHR33463">
    <property type="entry name" value="NB-ARC DOMAIN-CONTAINING PROTEIN-RELATED"/>
    <property type="match status" value="1"/>
</dbReference>